<dbReference type="InterPro" id="IPR006224">
    <property type="entry name" value="PsdUridine_synth_RluA-like_CS"/>
</dbReference>
<protein>
    <recommendedName>
        <fullName evidence="6">Pseudouridine synthase</fullName>
        <ecNumber evidence="6">5.4.99.-</ecNumber>
    </recommendedName>
</protein>
<dbReference type="GO" id="GO:0140098">
    <property type="term" value="F:catalytic activity, acting on RNA"/>
    <property type="evidence" value="ECO:0007669"/>
    <property type="project" value="UniProtKB-ARBA"/>
</dbReference>
<dbReference type="HOGENOM" id="CLU_016902_1_0_9"/>
<gene>
    <name evidence="8" type="ordered locus">Ccel_0347</name>
</gene>
<dbReference type="STRING" id="394503.Ccel_0347"/>
<dbReference type="GO" id="GO:0009982">
    <property type="term" value="F:pseudouridine synthase activity"/>
    <property type="evidence" value="ECO:0007669"/>
    <property type="project" value="InterPro"/>
</dbReference>
<feature type="active site" evidence="4">
    <location>
        <position position="126"/>
    </location>
</feature>
<evidence type="ECO:0000256" key="4">
    <source>
        <dbReference type="PIRSR" id="PIRSR606225-1"/>
    </source>
</evidence>
<dbReference type="RefSeq" id="WP_012634797.1">
    <property type="nucleotide sequence ID" value="NC_011898.1"/>
</dbReference>
<dbReference type="PROSITE" id="PS50889">
    <property type="entry name" value="S4"/>
    <property type="match status" value="1"/>
</dbReference>
<dbReference type="NCBIfam" id="TIGR00005">
    <property type="entry name" value="rluA_subfam"/>
    <property type="match status" value="1"/>
</dbReference>
<dbReference type="PROSITE" id="PS01129">
    <property type="entry name" value="PSI_RLU"/>
    <property type="match status" value="1"/>
</dbReference>
<dbReference type="GO" id="GO:0000455">
    <property type="term" value="P:enzyme-directed rRNA pseudouridine synthesis"/>
    <property type="evidence" value="ECO:0007669"/>
    <property type="project" value="TreeGrafter"/>
</dbReference>
<dbReference type="PANTHER" id="PTHR21600:SF87">
    <property type="entry name" value="RNA PSEUDOURIDYLATE SYNTHASE DOMAIN-CONTAINING PROTEIN 1"/>
    <property type="match status" value="1"/>
</dbReference>
<feature type="domain" description="Pseudouridine synthase RsuA/RluA-like" evidence="7">
    <location>
        <begin position="84"/>
        <end position="232"/>
    </location>
</feature>
<evidence type="ECO:0000313" key="8">
    <source>
        <dbReference type="EMBL" id="ACL74733.1"/>
    </source>
</evidence>
<dbReference type="PANTHER" id="PTHR21600">
    <property type="entry name" value="MITOCHONDRIAL RNA PSEUDOURIDINE SYNTHASE"/>
    <property type="match status" value="1"/>
</dbReference>
<dbReference type="OrthoDB" id="9807829at2"/>
<dbReference type="InterPro" id="IPR036986">
    <property type="entry name" value="S4_RNA-bd_sf"/>
</dbReference>
<reference evidence="8 9" key="1">
    <citation type="submission" date="2009-01" db="EMBL/GenBank/DDBJ databases">
        <title>Complete sequence of Clostridium cellulolyticum H10.</title>
        <authorList>
            <consortium name="US DOE Joint Genome Institute"/>
            <person name="Lucas S."/>
            <person name="Copeland A."/>
            <person name="Lapidus A."/>
            <person name="Glavina del Rio T."/>
            <person name="Dalin E."/>
            <person name="Tice H."/>
            <person name="Bruce D."/>
            <person name="Goodwin L."/>
            <person name="Pitluck S."/>
            <person name="Chertkov O."/>
            <person name="Saunders E."/>
            <person name="Brettin T."/>
            <person name="Detter J.C."/>
            <person name="Han C."/>
            <person name="Larimer F."/>
            <person name="Land M."/>
            <person name="Hauser L."/>
            <person name="Kyrpides N."/>
            <person name="Ivanova N."/>
            <person name="Zhou J."/>
            <person name="Richardson P."/>
        </authorList>
    </citation>
    <scope>NUCLEOTIDE SEQUENCE [LARGE SCALE GENOMIC DNA]</scope>
    <source>
        <strain evidence="9">ATCC 35319 / DSM 5812 / JCM 6584 / H10</strain>
    </source>
</reference>
<proteinExistence type="inferred from homology"/>
<dbReference type="InterPro" id="IPR020103">
    <property type="entry name" value="PsdUridine_synth_cat_dom_sf"/>
</dbReference>
<dbReference type="GO" id="GO:0003723">
    <property type="term" value="F:RNA binding"/>
    <property type="evidence" value="ECO:0007669"/>
    <property type="project" value="UniProtKB-KW"/>
</dbReference>
<dbReference type="InterPro" id="IPR006145">
    <property type="entry name" value="PsdUridine_synth_RsuA/RluA"/>
</dbReference>
<dbReference type="KEGG" id="cce:Ccel_0347"/>
<evidence type="ECO:0000313" key="9">
    <source>
        <dbReference type="Proteomes" id="UP000001349"/>
    </source>
</evidence>
<keyword evidence="3 6" id="KW-0413">Isomerase</keyword>
<keyword evidence="9" id="KW-1185">Reference proteome</keyword>
<dbReference type="Pfam" id="PF00849">
    <property type="entry name" value="PseudoU_synth_2"/>
    <property type="match status" value="1"/>
</dbReference>
<evidence type="ECO:0000259" key="7">
    <source>
        <dbReference type="Pfam" id="PF00849"/>
    </source>
</evidence>
<dbReference type="InterPro" id="IPR050188">
    <property type="entry name" value="RluA_PseudoU_synthase"/>
</dbReference>
<dbReference type="EC" id="5.4.99.-" evidence="6"/>
<dbReference type="AlphaFoldDB" id="B8I5R6"/>
<evidence type="ECO:0000256" key="6">
    <source>
        <dbReference type="RuleBase" id="RU362028"/>
    </source>
</evidence>
<dbReference type="SUPFAM" id="SSF55120">
    <property type="entry name" value="Pseudouridine synthase"/>
    <property type="match status" value="1"/>
</dbReference>
<dbReference type="EMBL" id="CP001348">
    <property type="protein sequence ID" value="ACL74733.1"/>
    <property type="molecule type" value="Genomic_DNA"/>
</dbReference>
<name>B8I5R6_RUMCH</name>
<keyword evidence="5" id="KW-0694">RNA-binding</keyword>
<dbReference type="Gene3D" id="3.10.290.10">
    <property type="entry name" value="RNA-binding S4 domain"/>
    <property type="match status" value="1"/>
</dbReference>
<comment type="catalytic activity">
    <reaction evidence="1 6">
        <text>a uridine in RNA = a pseudouridine in RNA</text>
        <dbReference type="Rhea" id="RHEA:48348"/>
        <dbReference type="Rhea" id="RHEA-COMP:12068"/>
        <dbReference type="Rhea" id="RHEA-COMP:12069"/>
        <dbReference type="ChEBI" id="CHEBI:65314"/>
        <dbReference type="ChEBI" id="CHEBI:65315"/>
    </reaction>
</comment>
<dbReference type="Proteomes" id="UP000001349">
    <property type="component" value="Chromosome"/>
</dbReference>
<evidence type="ECO:0000256" key="5">
    <source>
        <dbReference type="PROSITE-ProRule" id="PRU00182"/>
    </source>
</evidence>
<comment type="function">
    <text evidence="6">Responsible for synthesis of pseudouridine from uracil.</text>
</comment>
<organism evidence="8 9">
    <name type="scientific">Ruminiclostridium cellulolyticum (strain ATCC 35319 / DSM 5812 / JCM 6584 / H10)</name>
    <name type="common">Clostridium cellulolyticum</name>
    <dbReference type="NCBI Taxonomy" id="394503"/>
    <lineage>
        <taxon>Bacteria</taxon>
        <taxon>Bacillati</taxon>
        <taxon>Bacillota</taxon>
        <taxon>Clostridia</taxon>
        <taxon>Eubacteriales</taxon>
        <taxon>Oscillospiraceae</taxon>
        <taxon>Ruminiclostridium</taxon>
    </lineage>
</organism>
<sequence>MRSITAEENHEGKKIDRVVRDFFPNLASGMLYKALRKKDIKVNGVRIKEDYIVSFGDKIDIYIIDDYLIGRDDDGFSVVYDDDNLLIVNKETGIPVHPDKNQKEATLIDKLQSIYGPNLALCHRLDRNTSGLVIIAKNPATLEVMLEKIKNREIQKYYTCIVSGKMEKKNAELVDYLEKNEKLSRVFINPEKTRNSVQIITRYRILASMNSLNLLEVELVTGRTHQIRAHLAYYGHPIIGDGKYGKNAENKQYNAKYQLLCASRLTFNFQSSARHLNYLNKKTVSIDPPFSLEQVAGRQNKKL</sequence>
<evidence type="ECO:0000256" key="3">
    <source>
        <dbReference type="ARBA" id="ARBA00023235"/>
    </source>
</evidence>
<evidence type="ECO:0000256" key="2">
    <source>
        <dbReference type="ARBA" id="ARBA00010876"/>
    </source>
</evidence>
<evidence type="ECO:0000256" key="1">
    <source>
        <dbReference type="ARBA" id="ARBA00000073"/>
    </source>
</evidence>
<accession>B8I5R6</accession>
<dbReference type="CDD" id="cd02869">
    <property type="entry name" value="PseudoU_synth_RluA_like"/>
    <property type="match status" value="1"/>
</dbReference>
<dbReference type="eggNOG" id="COG0564">
    <property type="taxonomic scope" value="Bacteria"/>
</dbReference>
<dbReference type="InterPro" id="IPR006225">
    <property type="entry name" value="PsdUridine_synth_RluC/D"/>
</dbReference>
<comment type="similarity">
    <text evidence="2 6">Belongs to the pseudouridine synthase RluA family.</text>
</comment>
<dbReference type="Gene3D" id="3.30.2350.10">
    <property type="entry name" value="Pseudouridine synthase"/>
    <property type="match status" value="1"/>
</dbReference>